<organism evidence="5 6">
    <name type="scientific">Hyphopichia burtonii NRRL Y-1933</name>
    <dbReference type="NCBI Taxonomy" id="984485"/>
    <lineage>
        <taxon>Eukaryota</taxon>
        <taxon>Fungi</taxon>
        <taxon>Dikarya</taxon>
        <taxon>Ascomycota</taxon>
        <taxon>Saccharomycotina</taxon>
        <taxon>Pichiomycetes</taxon>
        <taxon>Debaryomycetaceae</taxon>
        <taxon>Hyphopichia</taxon>
    </lineage>
</organism>
<gene>
    <name evidence="5" type="ORF">HYPBUDRAFT_4707</name>
</gene>
<keyword evidence="6" id="KW-1185">Reference proteome</keyword>
<dbReference type="PANTHER" id="PTHR37534">
    <property type="entry name" value="TRANSCRIPTIONAL ACTIVATOR PROTEIN UGA3"/>
    <property type="match status" value="1"/>
</dbReference>
<dbReference type="OrthoDB" id="3598904at2759"/>
<evidence type="ECO:0000256" key="2">
    <source>
        <dbReference type="ARBA" id="ARBA00023242"/>
    </source>
</evidence>
<dbReference type="InterPro" id="IPR021858">
    <property type="entry name" value="Fun_TF"/>
</dbReference>
<evidence type="ECO:0000313" key="6">
    <source>
        <dbReference type="Proteomes" id="UP000095085"/>
    </source>
</evidence>
<feature type="domain" description="Zn(2)-C6 fungal-type" evidence="4">
    <location>
        <begin position="46"/>
        <end position="70"/>
    </location>
</feature>
<dbReference type="InterPro" id="IPR036864">
    <property type="entry name" value="Zn2-C6_fun-type_DNA-bd_sf"/>
</dbReference>
<dbReference type="InterPro" id="IPR001138">
    <property type="entry name" value="Zn2Cys6_DnaBD"/>
</dbReference>
<evidence type="ECO:0000259" key="4">
    <source>
        <dbReference type="Pfam" id="PF00172"/>
    </source>
</evidence>
<proteinExistence type="predicted"/>
<dbReference type="GeneID" id="30997996"/>
<dbReference type="RefSeq" id="XP_020077684.1">
    <property type="nucleotide sequence ID" value="XM_020223447.1"/>
</dbReference>
<feature type="compositionally biased region" description="Polar residues" evidence="3">
    <location>
        <begin position="224"/>
        <end position="240"/>
    </location>
</feature>
<reference evidence="6" key="1">
    <citation type="submission" date="2016-05" db="EMBL/GenBank/DDBJ databases">
        <title>Comparative genomics of biotechnologically important yeasts.</title>
        <authorList>
            <consortium name="DOE Joint Genome Institute"/>
            <person name="Riley R."/>
            <person name="Haridas S."/>
            <person name="Wolfe K.H."/>
            <person name="Lopes M.R."/>
            <person name="Hittinger C.T."/>
            <person name="Goker M."/>
            <person name="Salamov A."/>
            <person name="Wisecaver J."/>
            <person name="Long T.M."/>
            <person name="Aerts A.L."/>
            <person name="Barry K."/>
            <person name="Choi C."/>
            <person name="Clum A."/>
            <person name="Coughlan A.Y."/>
            <person name="Deshpande S."/>
            <person name="Douglass A.P."/>
            <person name="Hanson S.J."/>
            <person name="Klenk H.-P."/>
            <person name="Labutti K."/>
            <person name="Lapidus A."/>
            <person name="Lindquist E."/>
            <person name="Lipzen A."/>
            <person name="Meier-Kolthoff J.P."/>
            <person name="Ohm R.A."/>
            <person name="Otillar R.P."/>
            <person name="Pangilinan J."/>
            <person name="Peng Y."/>
            <person name="Rokas A."/>
            <person name="Rosa C.A."/>
            <person name="Scheuner C."/>
            <person name="Sibirny A.A."/>
            <person name="Slot J.C."/>
            <person name="Stielow J.B."/>
            <person name="Sun H."/>
            <person name="Kurtzman C.P."/>
            <person name="Blackwell M."/>
            <person name="Grigoriev I.V."/>
            <person name="Jeffries T.W."/>
        </authorList>
    </citation>
    <scope>NUCLEOTIDE SEQUENCE [LARGE SCALE GENOMIC DNA]</scope>
    <source>
        <strain evidence="6">NRRL Y-1933</strain>
    </source>
</reference>
<feature type="region of interest" description="Disordered" evidence="3">
    <location>
        <begin position="132"/>
        <end position="153"/>
    </location>
</feature>
<dbReference type="AlphaFoldDB" id="A0A1E4RMX2"/>
<accession>A0A1E4RMX2</accession>
<dbReference type="STRING" id="984485.A0A1E4RMX2"/>
<feature type="compositionally biased region" description="Polar residues" evidence="3">
    <location>
        <begin position="143"/>
        <end position="153"/>
    </location>
</feature>
<dbReference type="GO" id="GO:0005634">
    <property type="term" value="C:nucleus"/>
    <property type="evidence" value="ECO:0007669"/>
    <property type="project" value="UniProtKB-SubCell"/>
</dbReference>
<comment type="subcellular location">
    <subcellularLocation>
        <location evidence="1">Nucleus</location>
    </subcellularLocation>
</comment>
<dbReference type="EMBL" id="KV454539">
    <property type="protein sequence ID" value="ODV68617.1"/>
    <property type="molecule type" value="Genomic_DNA"/>
</dbReference>
<feature type="compositionally biased region" description="Basic and acidic residues" evidence="3">
    <location>
        <begin position="241"/>
        <end position="253"/>
    </location>
</feature>
<evidence type="ECO:0000313" key="5">
    <source>
        <dbReference type="EMBL" id="ODV68617.1"/>
    </source>
</evidence>
<dbReference type="GO" id="GO:0008270">
    <property type="term" value="F:zinc ion binding"/>
    <property type="evidence" value="ECO:0007669"/>
    <property type="project" value="InterPro"/>
</dbReference>
<evidence type="ECO:0000256" key="3">
    <source>
        <dbReference type="SAM" id="MobiDB-lite"/>
    </source>
</evidence>
<dbReference type="Proteomes" id="UP000095085">
    <property type="component" value="Unassembled WGS sequence"/>
</dbReference>
<dbReference type="SUPFAM" id="SSF57701">
    <property type="entry name" value="Zn2/Cys6 DNA-binding domain"/>
    <property type="match status" value="1"/>
</dbReference>
<feature type="region of interest" description="Disordered" evidence="3">
    <location>
        <begin position="224"/>
        <end position="253"/>
    </location>
</feature>
<keyword evidence="2" id="KW-0539">Nucleus</keyword>
<dbReference type="Pfam" id="PF11951">
    <property type="entry name" value="Fungal_trans_2"/>
    <property type="match status" value="1"/>
</dbReference>
<sequence length="674" mass="76957">MSKCPSEINGKSKRERLCLVKKTHVELSDVIEMVGGAPELIGASNEHRKCDETKPVCNNCTKTNRKCEGYGLRLFFDINRSLSKSKKTNSKKNELKIENEPIKQSSPVQDMVDPQLRLGILTPAPLETKTIESQAEEHKSSNEENMTPMNIKNSNKNLEQFGALLFEDLENLINSTKFEAFSFHNSIVSDMKGVTPGFNYHEANESNEDNSMISKNVSTELADSNVNDSGLNGLDQSDSDSNQKELSKDNVESLEKNESSLYSLSYEEENMMLRHFFKNLLPLLDAHPNSPWPDLALKYCDFDIARSCFISLACIHIYESRKGGNEYYKKGMAHINNTMGYLIRYIASDNSQFEETLELDNQFKNIIHREKEKGNLGNNESQEEEQDSPNRLVSSFVILVLINVHLLFAVLEKGVSSVSKFFFKVFATICENSAFYESLMRNDKKRSLVVVLSWYDTVSAIVSPECRLPFTNPEWYGSKDEDISTLSMMGCPGEVFKAMAKVCVLRHELYNLEDDEFDVELIQDNFDRIKIELFNYRDYIPIGTGGETYILKLKGAQCWSLAVYVTLLRTVKPENWEKTIEFVLHEFIDVYGSMDSLSPTVTQMVWPVYAMGCACRTPYEKSKLTNFMDTLYRNAQMGTLHSLRNIVNKVWEEGKSQEEVLTDWLDEGVEYLPL</sequence>
<dbReference type="GO" id="GO:0000981">
    <property type="term" value="F:DNA-binding transcription factor activity, RNA polymerase II-specific"/>
    <property type="evidence" value="ECO:0007669"/>
    <property type="project" value="InterPro"/>
</dbReference>
<evidence type="ECO:0000256" key="1">
    <source>
        <dbReference type="ARBA" id="ARBA00004123"/>
    </source>
</evidence>
<name>A0A1E4RMX2_9ASCO</name>
<dbReference type="PANTHER" id="PTHR37534:SF46">
    <property type="entry name" value="ZN(II)2CYS6 TRANSCRIPTION FACTOR (EUROFUNG)"/>
    <property type="match status" value="1"/>
</dbReference>
<dbReference type="CDD" id="cd00067">
    <property type="entry name" value="GAL4"/>
    <property type="match status" value="1"/>
</dbReference>
<dbReference type="Pfam" id="PF00172">
    <property type="entry name" value="Zn_clus"/>
    <property type="match status" value="1"/>
</dbReference>
<protein>
    <recommendedName>
        <fullName evidence="4">Zn(2)-C6 fungal-type domain-containing protein</fullName>
    </recommendedName>
</protein>